<gene>
    <name evidence="7" type="ORF">AZ78_0983</name>
</gene>
<dbReference type="Gene3D" id="1.10.10.10">
    <property type="entry name" value="Winged helix-like DNA-binding domain superfamily/Winged helix DNA-binding domain"/>
    <property type="match status" value="1"/>
</dbReference>
<dbReference type="EMBL" id="JAJA02000001">
    <property type="protein sequence ID" value="KWS03436.1"/>
    <property type="molecule type" value="Genomic_DNA"/>
</dbReference>
<evidence type="ECO:0000313" key="7">
    <source>
        <dbReference type="EMBL" id="KWS03436.1"/>
    </source>
</evidence>
<evidence type="ECO:0000256" key="4">
    <source>
        <dbReference type="SAM" id="MobiDB-lite"/>
    </source>
</evidence>
<dbReference type="Pfam" id="PF00486">
    <property type="entry name" value="Trans_reg_C"/>
    <property type="match status" value="1"/>
</dbReference>
<keyword evidence="1 3" id="KW-0238">DNA-binding</keyword>
<protein>
    <submittedName>
        <fullName evidence="7">DNA-binding response regulator, OmpR family</fullName>
    </submittedName>
</protein>
<dbReference type="InterPro" id="IPR011006">
    <property type="entry name" value="CheY-like_superfamily"/>
</dbReference>
<dbReference type="Gene3D" id="3.40.50.2300">
    <property type="match status" value="1"/>
</dbReference>
<dbReference type="InterPro" id="IPR001789">
    <property type="entry name" value="Sig_transdc_resp-reg_receiver"/>
</dbReference>
<reference evidence="7 8" key="1">
    <citation type="journal article" date="2014" name="Genome Announc.">
        <title>Draft Genome Sequence of Lysobacter capsici AZ78, a Bacterium Antagonistic to Plant-Pathogenic Oomycetes.</title>
        <authorList>
            <person name="Puopolo G."/>
            <person name="Sonego P."/>
            <person name="Engelen K."/>
            <person name="Pertot I."/>
        </authorList>
    </citation>
    <scope>NUCLEOTIDE SEQUENCE [LARGE SCALE GENOMIC DNA]</scope>
    <source>
        <strain evidence="7 8">AZ78</strain>
    </source>
</reference>
<keyword evidence="8" id="KW-1185">Reference proteome</keyword>
<dbReference type="GO" id="GO:0006355">
    <property type="term" value="P:regulation of DNA-templated transcription"/>
    <property type="evidence" value="ECO:0007669"/>
    <property type="project" value="InterPro"/>
</dbReference>
<dbReference type="InterPro" id="IPR036388">
    <property type="entry name" value="WH-like_DNA-bd_sf"/>
</dbReference>
<evidence type="ECO:0000313" key="8">
    <source>
        <dbReference type="Proteomes" id="UP000023435"/>
    </source>
</evidence>
<dbReference type="SUPFAM" id="SSF46894">
    <property type="entry name" value="C-terminal effector domain of the bipartite response regulators"/>
    <property type="match status" value="1"/>
</dbReference>
<dbReference type="RefSeq" id="WP_051547738.1">
    <property type="nucleotide sequence ID" value="NZ_JAJA02000001.1"/>
</dbReference>
<dbReference type="CDD" id="cd00383">
    <property type="entry name" value="trans_reg_C"/>
    <property type="match status" value="1"/>
</dbReference>
<feature type="region of interest" description="Disordered" evidence="4">
    <location>
        <begin position="1"/>
        <end position="20"/>
    </location>
</feature>
<evidence type="ECO:0000256" key="2">
    <source>
        <dbReference type="PROSITE-ProRule" id="PRU00169"/>
    </source>
</evidence>
<dbReference type="SMART" id="SM00862">
    <property type="entry name" value="Trans_reg_C"/>
    <property type="match status" value="1"/>
</dbReference>
<organism evidence="7 8">
    <name type="scientific">Lysobacter capsici AZ78</name>
    <dbReference type="NCBI Taxonomy" id="1444315"/>
    <lineage>
        <taxon>Bacteria</taxon>
        <taxon>Pseudomonadati</taxon>
        <taxon>Pseudomonadota</taxon>
        <taxon>Gammaproteobacteria</taxon>
        <taxon>Lysobacterales</taxon>
        <taxon>Lysobacteraceae</taxon>
        <taxon>Lysobacter</taxon>
    </lineage>
</organism>
<comment type="caution">
    <text evidence="2">Lacks conserved residue(s) required for the propagation of feature annotation.</text>
</comment>
<dbReference type="PROSITE" id="PS51755">
    <property type="entry name" value="OMPR_PHOB"/>
    <property type="match status" value="1"/>
</dbReference>
<evidence type="ECO:0000256" key="1">
    <source>
        <dbReference type="ARBA" id="ARBA00023125"/>
    </source>
</evidence>
<evidence type="ECO:0000259" key="6">
    <source>
        <dbReference type="PROSITE" id="PS51755"/>
    </source>
</evidence>
<dbReference type="PROSITE" id="PS50110">
    <property type="entry name" value="RESPONSE_REGULATORY"/>
    <property type="match status" value="1"/>
</dbReference>
<sequence length="259" mass="27925">MAAISAFQASSSTSSGAAGADNRNARRIAVVERDPDLRKQILHSLQTRQFAIVECANATALYRNLLTAPCDIAVIASDLPDDNPRSVALHLRQHSDIGIIVLDAEAGCHGEADSYHEIADACFAKPVDLDGLAAVVTAMHSLQHHMRAMPARAGAGQPEWELALDGWTLRTPEGASIDLSAPERNVLLRLVNTGAGGHPVSHDSLIGSLTSDVYDFDPHRLEMLIYRLRKKVALMSPLPLPLRAVRGMGYLCTIVRSNN</sequence>
<name>A0A108U6G3_9GAMM</name>
<evidence type="ECO:0000256" key="3">
    <source>
        <dbReference type="PROSITE-ProRule" id="PRU01091"/>
    </source>
</evidence>
<dbReference type="GO" id="GO:0000160">
    <property type="term" value="P:phosphorelay signal transduction system"/>
    <property type="evidence" value="ECO:0007669"/>
    <property type="project" value="InterPro"/>
</dbReference>
<accession>A0A108U6G3</accession>
<evidence type="ECO:0000259" key="5">
    <source>
        <dbReference type="PROSITE" id="PS50110"/>
    </source>
</evidence>
<dbReference type="InterPro" id="IPR001867">
    <property type="entry name" value="OmpR/PhoB-type_DNA-bd"/>
</dbReference>
<comment type="caution">
    <text evidence="7">The sequence shown here is derived from an EMBL/GenBank/DDBJ whole genome shotgun (WGS) entry which is preliminary data.</text>
</comment>
<proteinExistence type="predicted"/>
<dbReference type="AlphaFoldDB" id="A0A108U6G3"/>
<dbReference type="InterPro" id="IPR016032">
    <property type="entry name" value="Sig_transdc_resp-reg_C-effctor"/>
</dbReference>
<dbReference type="OrthoDB" id="6117814at2"/>
<dbReference type="SUPFAM" id="SSF52172">
    <property type="entry name" value="CheY-like"/>
    <property type="match status" value="1"/>
</dbReference>
<dbReference type="GO" id="GO:0003677">
    <property type="term" value="F:DNA binding"/>
    <property type="evidence" value="ECO:0007669"/>
    <property type="project" value="UniProtKB-UniRule"/>
</dbReference>
<feature type="domain" description="OmpR/PhoB-type" evidence="6">
    <location>
        <begin position="150"/>
        <end position="254"/>
    </location>
</feature>
<dbReference type="Proteomes" id="UP000023435">
    <property type="component" value="Unassembled WGS sequence"/>
</dbReference>
<feature type="DNA-binding region" description="OmpR/PhoB-type" evidence="3">
    <location>
        <begin position="150"/>
        <end position="254"/>
    </location>
</feature>
<feature type="domain" description="Response regulatory" evidence="5">
    <location>
        <begin position="27"/>
        <end position="140"/>
    </location>
</feature>